<evidence type="ECO:0000313" key="1">
    <source>
        <dbReference type="EMBL" id="KAJ8959159.1"/>
    </source>
</evidence>
<keyword evidence="2" id="KW-1185">Reference proteome</keyword>
<accession>A0AAV8Z4S1</accession>
<evidence type="ECO:0000313" key="2">
    <source>
        <dbReference type="Proteomes" id="UP001162162"/>
    </source>
</evidence>
<dbReference type="AlphaFoldDB" id="A0AAV8Z4S1"/>
<comment type="caution">
    <text evidence="1">The sequence shown here is derived from an EMBL/GenBank/DDBJ whole genome shotgun (WGS) entry which is preliminary data.</text>
</comment>
<protein>
    <submittedName>
        <fullName evidence="1">Uncharacterized protein</fullName>
    </submittedName>
</protein>
<gene>
    <name evidence="1" type="ORF">NQ318_022420</name>
</gene>
<proteinExistence type="predicted"/>
<dbReference type="EMBL" id="JAPWTK010000014">
    <property type="protein sequence ID" value="KAJ8959159.1"/>
    <property type="molecule type" value="Genomic_DNA"/>
</dbReference>
<reference evidence="1" key="1">
    <citation type="journal article" date="2023" name="Insect Mol. Biol.">
        <title>Genome sequencing provides insights into the evolution of gene families encoding plant cell wall-degrading enzymes in longhorned beetles.</title>
        <authorList>
            <person name="Shin N.R."/>
            <person name="Okamura Y."/>
            <person name="Kirsch R."/>
            <person name="Pauchet Y."/>
        </authorList>
    </citation>
    <scope>NUCLEOTIDE SEQUENCE</scope>
    <source>
        <strain evidence="1">AMC_N1</strain>
    </source>
</reference>
<dbReference type="Proteomes" id="UP001162162">
    <property type="component" value="Unassembled WGS sequence"/>
</dbReference>
<sequence length="73" mass="7944">MIEPTTFIVGIIGENTSGPFFIDGNLNGETYLALLRNNVVPTMANLYPAEGNTQLPGLIKSGVVNRRVRIKVK</sequence>
<organism evidence="1 2">
    <name type="scientific">Aromia moschata</name>
    <dbReference type="NCBI Taxonomy" id="1265417"/>
    <lineage>
        <taxon>Eukaryota</taxon>
        <taxon>Metazoa</taxon>
        <taxon>Ecdysozoa</taxon>
        <taxon>Arthropoda</taxon>
        <taxon>Hexapoda</taxon>
        <taxon>Insecta</taxon>
        <taxon>Pterygota</taxon>
        <taxon>Neoptera</taxon>
        <taxon>Endopterygota</taxon>
        <taxon>Coleoptera</taxon>
        <taxon>Polyphaga</taxon>
        <taxon>Cucujiformia</taxon>
        <taxon>Chrysomeloidea</taxon>
        <taxon>Cerambycidae</taxon>
        <taxon>Cerambycinae</taxon>
        <taxon>Callichromatini</taxon>
        <taxon>Aromia</taxon>
    </lineage>
</organism>
<name>A0AAV8Z4S1_9CUCU</name>